<evidence type="ECO:0000259" key="7">
    <source>
        <dbReference type="PROSITE" id="PS00463"/>
    </source>
</evidence>
<dbReference type="InterPro" id="IPR051089">
    <property type="entry name" value="prtT"/>
</dbReference>
<evidence type="ECO:0000313" key="8">
    <source>
        <dbReference type="EMBL" id="KAH6890567.1"/>
    </source>
</evidence>
<comment type="subcellular location">
    <subcellularLocation>
        <location evidence="1">Nucleus</location>
    </subcellularLocation>
</comment>
<comment type="caution">
    <text evidence="8">The sequence shown here is derived from an EMBL/GenBank/DDBJ whole genome shotgun (WGS) entry which is preliminary data.</text>
</comment>
<evidence type="ECO:0000256" key="6">
    <source>
        <dbReference type="SAM" id="MobiDB-lite"/>
    </source>
</evidence>
<dbReference type="OrthoDB" id="5226580at2759"/>
<proteinExistence type="predicted"/>
<protein>
    <recommendedName>
        <fullName evidence="7">Zn(2)-C6 fungal-type domain-containing protein</fullName>
    </recommendedName>
</protein>
<sequence length="630" mass="70305">MAPPDGASGSGVPAGYGRSCTNCSRAKCKCILRPGGEVCERCHRLGKHCQPMATTRKRVAKKATASRTAQLEEKLDDLVSILRASQNTNQQAAPSSGTSPFNTESMALTSRLDSLAAAATSSTTQGQAMPSSMPHSFGPPTTEDMSSIPNVAPDINETWQLPEPTPAEAEIYLDKFRNWLSNFPFMVLDHDTTAASLRKDRPFLWLCIMNITTMSCAQNAILKERVRQEIATRIVVNHERTMDVLLGLICYIAWATMTSGPGTRPFIITYSQLAIAIIYDLSLTRAPIEEQYFTICFKVWGGRPPAPRLRSMEERRAVLSLWFLTSVMSSFIGKMDTLRWTPHMDDCLKALERDRDHPSDEILVAFLKYQLVGEEAQKLLLRDVMGEGGQTPTYVFKKGMLSKLQEIRESMPHAPIPCADYISTEVLQLQMLGSEVQVHSVGLFMQSIPTRQRIESMYACLKCVRTWFDIFLSIPLQEIPGSPFSVYVELSQIQVALYRLTTSEDPAWDKDIVRNTADLLALLDQTIELFEQLDSVYVFRAGEGEETLFVKASKIMKNIRTSWEPALSRHLGGIPTPNSQGQGQTVPASLQVEPPIPPIPMVPGFNLPDPNMMDFGDMTWMSDVFGPWEF</sequence>
<keyword evidence="4" id="KW-0804">Transcription</keyword>
<evidence type="ECO:0000256" key="3">
    <source>
        <dbReference type="ARBA" id="ARBA00023125"/>
    </source>
</evidence>
<keyword evidence="5" id="KW-0539">Nucleus</keyword>
<dbReference type="Gene3D" id="4.10.240.10">
    <property type="entry name" value="Zn(2)-C6 fungal-type DNA-binding domain"/>
    <property type="match status" value="1"/>
</dbReference>
<evidence type="ECO:0000256" key="5">
    <source>
        <dbReference type="ARBA" id="ARBA00023242"/>
    </source>
</evidence>
<dbReference type="EMBL" id="JAGPYM010000009">
    <property type="protein sequence ID" value="KAH6890567.1"/>
    <property type="molecule type" value="Genomic_DNA"/>
</dbReference>
<name>A0A9P8W595_9HYPO</name>
<keyword evidence="2" id="KW-0805">Transcription regulation</keyword>
<dbReference type="InterPro" id="IPR036864">
    <property type="entry name" value="Zn2-C6_fun-type_DNA-bd_sf"/>
</dbReference>
<evidence type="ECO:0000256" key="2">
    <source>
        <dbReference type="ARBA" id="ARBA00023015"/>
    </source>
</evidence>
<dbReference type="GO" id="GO:0005634">
    <property type="term" value="C:nucleus"/>
    <property type="evidence" value="ECO:0007669"/>
    <property type="project" value="UniProtKB-SubCell"/>
</dbReference>
<feature type="compositionally biased region" description="Polar residues" evidence="6">
    <location>
        <begin position="125"/>
        <end position="134"/>
    </location>
</feature>
<dbReference type="InterPro" id="IPR001138">
    <property type="entry name" value="Zn2Cys6_DnaBD"/>
</dbReference>
<keyword evidence="3" id="KW-0238">DNA-binding</keyword>
<dbReference type="GO" id="GO:0000976">
    <property type="term" value="F:transcription cis-regulatory region binding"/>
    <property type="evidence" value="ECO:0007669"/>
    <property type="project" value="TreeGrafter"/>
</dbReference>
<evidence type="ECO:0000256" key="1">
    <source>
        <dbReference type="ARBA" id="ARBA00004123"/>
    </source>
</evidence>
<dbReference type="AlphaFoldDB" id="A0A9P8W595"/>
<dbReference type="GO" id="GO:0008270">
    <property type="term" value="F:zinc ion binding"/>
    <property type="evidence" value="ECO:0007669"/>
    <property type="project" value="InterPro"/>
</dbReference>
<dbReference type="GO" id="GO:0000981">
    <property type="term" value="F:DNA-binding transcription factor activity, RNA polymerase II-specific"/>
    <property type="evidence" value="ECO:0007669"/>
    <property type="project" value="InterPro"/>
</dbReference>
<feature type="domain" description="Zn(2)-C6 fungal-type" evidence="7">
    <location>
        <begin position="19"/>
        <end position="49"/>
    </location>
</feature>
<evidence type="ECO:0000256" key="4">
    <source>
        <dbReference type="ARBA" id="ARBA00023163"/>
    </source>
</evidence>
<organism evidence="8 9">
    <name type="scientific">Thelonectria olida</name>
    <dbReference type="NCBI Taxonomy" id="1576542"/>
    <lineage>
        <taxon>Eukaryota</taxon>
        <taxon>Fungi</taxon>
        <taxon>Dikarya</taxon>
        <taxon>Ascomycota</taxon>
        <taxon>Pezizomycotina</taxon>
        <taxon>Sordariomycetes</taxon>
        <taxon>Hypocreomycetidae</taxon>
        <taxon>Hypocreales</taxon>
        <taxon>Nectriaceae</taxon>
        <taxon>Thelonectria</taxon>
    </lineage>
</organism>
<dbReference type="PANTHER" id="PTHR31845">
    <property type="entry name" value="FINGER DOMAIN PROTEIN, PUTATIVE-RELATED"/>
    <property type="match status" value="1"/>
</dbReference>
<reference evidence="8 9" key="1">
    <citation type="journal article" date="2021" name="Nat. Commun.">
        <title>Genetic determinants of endophytism in the Arabidopsis root mycobiome.</title>
        <authorList>
            <person name="Mesny F."/>
            <person name="Miyauchi S."/>
            <person name="Thiergart T."/>
            <person name="Pickel B."/>
            <person name="Atanasova L."/>
            <person name="Karlsson M."/>
            <person name="Huettel B."/>
            <person name="Barry K.W."/>
            <person name="Haridas S."/>
            <person name="Chen C."/>
            <person name="Bauer D."/>
            <person name="Andreopoulos W."/>
            <person name="Pangilinan J."/>
            <person name="LaButti K."/>
            <person name="Riley R."/>
            <person name="Lipzen A."/>
            <person name="Clum A."/>
            <person name="Drula E."/>
            <person name="Henrissat B."/>
            <person name="Kohler A."/>
            <person name="Grigoriev I.V."/>
            <person name="Martin F.M."/>
            <person name="Hacquard S."/>
        </authorList>
    </citation>
    <scope>NUCLEOTIDE SEQUENCE [LARGE SCALE GENOMIC DNA]</scope>
    <source>
        <strain evidence="8 9">MPI-CAGE-CH-0241</strain>
    </source>
</reference>
<gene>
    <name evidence="8" type="ORF">B0T10DRAFT_528816</name>
</gene>
<accession>A0A9P8W595</accession>
<keyword evidence="9" id="KW-1185">Reference proteome</keyword>
<feature type="region of interest" description="Disordered" evidence="6">
    <location>
        <begin position="116"/>
        <end position="160"/>
    </location>
</feature>
<dbReference type="Proteomes" id="UP000777438">
    <property type="component" value="Unassembled WGS sequence"/>
</dbReference>
<dbReference type="PANTHER" id="PTHR31845:SF32">
    <property type="entry name" value="MISCELLANEOUS ZN(II)2CYS6 TRANSCRIPTION FACTOR (EUROFUNG)-RELATED"/>
    <property type="match status" value="1"/>
</dbReference>
<evidence type="ECO:0000313" key="9">
    <source>
        <dbReference type="Proteomes" id="UP000777438"/>
    </source>
</evidence>
<dbReference type="PROSITE" id="PS00463">
    <property type="entry name" value="ZN2_CY6_FUNGAL_1"/>
    <property type="match status" value="1"/>
</dbReference>